<proteinExistence type="predicted"/>
<dbReference type="Gramene" id="Pp3c16_20400V3.2">
    <property type="protein sequence ID" value="Pp3c16_20400V3.2"/>
    <property type="gene ID" value="Pp3c16_20400"/>
</dbReference>
<keyword evidence="3" id="KW-1185">Reference proteome</keyword>
<feature type="region of interest" description="Disordered" evidence="1">
    <location>
        <begin position="1"/>
        <end position="31"/>
    </location>
</feature>
<dbReference type="AlphaFoldDB" id="A0A7I4F6N0"/>
<evidence type="ECO:0000256" key="1">
    <source>
        <dbReference type="SAM" id="MobiDB-lite"/>
    </source>
</evidence>
<dbReference type="EnsemblPlants" id="Pp3c16_20400V3.2">
    <property type="protein sequence ID" value="Pp3c16_20400V3.2"/>
    <property type="gene ID" value="Pp3c16_20400"/>
</dbReference>
<protein>
    <submittedName>
        <fullName evidence="2">Uncharacterized protein</fullName>
    </submittedName>
</protein>
<accession>A0A7I4F6N0</accession>
<reference evidence="2" key="3">
    <citation type="submission" date="2020-12" db="UniProtKB">
        <authorList>
            <consortium name="EnsemblPlants"/>
        </authorList>
    </citation>
    <scope>IDENTIFICATION</scope>
</reference>
<dbReference type="EMBL" id="ABEU02000016">
    <property type="status" value="NOT_ANNOTATED_CDS"/>
    <property type="molecule type" value="Genomic_DNA"/>
</dbReference>
<reference evidence="2 3" key="2">
    <citation type="journal article" date="2018" name="Plant J.">
        <title>The Physcomitrella patens chromosome-scale assembly reveals moss genome structure and evolution.</title>
        <authorList>
            <person name="Lang D."/>
            <person name="Ullrich K.K."/>
            <person name="Murat F."/>
            <person name="Fuchs J."/>
            <person name="Jenkins J."/>
            <person name="Haas F.B."/>
            <person name="Piednoel M."/>
            <person name="Gundlach H."/>
            <person name="Van Bel M."/>
            <person name="Meyberg R."/>
            <person name="Vives C."/>
            <person name="Morata J."/>
            <person name="Symeonidi A."/>
            <person name="Hiss M."/>
            <person name="Muchero W."/>
            <person name="Kamisugi Y."/>
            <person name="Saleh O."/>
            <person name="Blanc G."/>
            <person name="Decker E.L."/>
            <person name="van Gessel N."/>
            <person name="Grimwood J."/>
            <person name="Hayes R.D."/>
            <person name="Graham S.W."/>
            <person name="Gunter L.E."/>
            <person name="McDaniel S.F."/>
            <person name="Hoernstein S.N.W."/>
            <person name="Larsson A."/>
            <person name="Li F.W."/>
            <person name="Perroud P.F."/>
            <person name="Phillips J."/>
            <person name="Ranjan P."/>
            <person name="Rokshar D.S."/>
            <person name="Rothfels C.J."/>
            <person name="Schneider L."/>
            <person name="Shu S."/>
            <person name="Stevenson D.W."/>
            <person name="Thummler F."/>
            <person name="Tillich M."/>
            <person name="Villarreal Aguilar J.C."/>
            <person name="Widiez T."/>
            <person name="Wong G.K."/>
            <person name="Wymore A."/>
            <person name="Zhang Y."/>
            <person name="Zimmer A.D."/>
            <person name="Quatrano R.S."/>
            <person name="Mayer K.F.X."/>
            <person name="Goodstein D."/>
            <person name="Casacuberta J.M."/>
            <person name="Vandepoele K."/>
            <person name="Reski R."/>
            <person name="Cuming A.C."/>
            <person name="Tuskan G.A."/>
            <person name="Maumus F."/>
            <person name="Salse J."/>
            <person name="Schmutz J."/>
            <person name="Rensing S.A."/>
        </authorList>
    </citation>
    <scope>NUCLEOTIDE SEQUENCE [LARGE SCALE GENOMIC DNA]</scope>
    <source>
        <strain evidence="2 3">cv. Gransden 2004</strain>
    </source>
</reference>
<sequence>MVKAGITGPSLETNDGDFSAVDDEKRPGVTSQDWKWSCWRCVQEGSKKKFKKFYPDSDEVDPSVPVDLS</sequence>
<organism evidence="2 3">
    <name type="scientific">Physcomitrium patens</name>
    <name type="common">Spreading-leaved earth moss</name>
    <name type="synonym">Physcomitrella patens</name>
    <dbReference type="NCBI Taxonomy" id="3218"/>
    <lineage>
        <taxon>Eukaryota</taxon>
        <taxon>Viridiplantae</taxon>
        <taxon>Streptophyta</taxon>
        <taxon>Embryophyta</taxon>
        <taxon>Bryophyta</taxon>
        <taxon>Bryophytina</taxon>
        <taxon>Bryopsida</taxon>
        <taxon>Funariidae</taxon>
        <taxon>Funariales</taxon>
        <taxon>Funariaceae</taxon>
        <taxon>Physcomitrium</taxon>
    </lineage>
</organism>
<evidence type="ECO:0000313" key="3">
    <source>
        <dbReference type="Proteomes" id="UP000006727"/>
    </source>
</evidence>
<reference evidence="2 3" key="1">
    <citation type="journal article" date="2008" name="Science">
        <title>The Physcomitrella genome reveals evolutionary insights into the conquest of land by plants.</title>
        <authorList>
            <person name="Rensing S."/>
            <person name="Lang D."/>
            <person name="Zimmer A."/>
            <person name="Terry A."/>
            <person name="Salamov A."/>
            <person name="Shapiro H."/>
            <person name="Nishiyama T."/>
            <person name="Perroud P.-F."/>
            <person name="Lindquist E."/>
            <person name="Kamisugi Y."/>
            <person name="Tanahashi T."/>
            <person name="Sakakibara K."/>
            <person name="Fujita T."/>
            <person name="Oishi K."/>
            <person name="Shin-I T."/>
            <person name="Kuroki Y."/>
            <person name="Toyoda A."/>
            <person name="Suzuki Y."/>
            <person name="Hashimoto A."/>
            <person name="Yamaguchi K."/>
            <person name="Sugano A."/>
            <person name="Kohara Y."/>
            <person name="Fujiyama A."/>
            <person name="Anterola A."/>
            <person name="Aoki S."/>
            <person name="Ashton N."/>
            <person name="Barbazuk W.B."/>
            <person name="Barker E."/>
            <person name="Bennetzen J."/>
            <person name="Bezanilla M."/>
            <person name="Blankenship R."/>
            <person name="Cho S.H."/>
            <person name="Dutcher S."/>
            <person name="Estelle M."/>
            <person name="Fawcett J.A."/>
            <person name="Gundlach H."/>
            <person name="Hanada K."/>
            <person name="Heyl A."/>
            <person name="Hicks K.A."/>
            <person name="Hugh J."/>
            <person name="Lohr M."/>
            <person name="Mayer K."/>
            <person name="Melkozernov A."/>
            <person name="Murata T."/>
            <person name="Nelson D."/>
            <person name="Pils B."/>
            <person name="Prigge M."/>
            <person name="Reiss B."/>
            <person name="Renner T."/>
            <person name="Rombauts S."/>
            <person name="Rushton P."/>
            <person name="Sanderfoot A."/>
            <person name="Schween G."/>
            <person name="Shiu S.-H."/>
            <person name="Stueber K."/>
            <person name="Theodoulou F.L."/>
            <person name="Tu H."/>
            <person name="Van de Peer Y."/>
            <person name="Verrier P.J."/>
            <person name="Waters E."/>
            <person name="Wood A."/>
            <person name="Yang L."/>
            <person name="Cove D."/>
            <person name="Cuming A."/>
            <person name="Hasebe M."/>
            <person name="Lucas S."/>
            <person name="Mishler D.B."/>
            <person name="Reski R."/>
            <person name="Grigoriev I."/>
            <person name="Quatrano R.S."/>
            <person name="Boore J.L."/>
        </authorList>
    </citation>
    <scope>NUCLEOTIDE SEQUENCE [LARGE SCALE GENOMIC DNA]</scope>
    <source>
        <strain evidence="2 3">cv. Gransden 2004</strain>
    </source>
</reference>
<dbReference type="Proteomes" id="UP000006727">
    <property type="component" value="Chromosome 16"/>
</dbReference>
<evidence type="ECO:0000313" key="2">
    <source>
        <dbReference type="EnsemblPlants" id="Pp3c16_20400V3.2"/>
    </source>
</evidence>
<name>A0A7I4F6N0_PHYPA</name>